<feature type="active site" description="Nucleophile" evidence="4">
    <location>
        <position position="48"/>
    </location>
</feature>
<dbReference type="GO" id="GO:0016042">
    <property type="term" value="P:lipid catabolic process"/>
    <property type="evidence" value="ECO:0007669"/>
    <property type="project" value="UniProtKB-UniRule"/>
</dbReference>
<feature type="active site" description="Proton acceptor" evidence="4">
    <location>
        <position position="205"/>
    </location>
</feature>
<evidence type="ECO:0000313" key="7">
    <source>
        <dbReference type="Proteomes" id="UP000076400"/>
    </source>
</evidence>
<evidence type="ECO:0000313" key="6">
    <source>
        <dbReference type="EMBL" id="KZD00603.1"/>
    </source>
</evidence>
<dbReference type="PROSITE" id="PS51635">
    <property type="entry name" value="PNPLA"/>
    <property type="match status" value="1"/>
</dbReference>
<dbReference type="Pfam" id="PF01734">
    <property type="entry name" value="Patatin"/>
    <property type="match status" value="1"/>
</dbReference>
<dbReference type="InterPro" id="IPR050301">
    <property type="entry name" value="NTE"/>
</dbReference>
<dbReference type="GO" id="GO:0016787">
    <property type="term" value="F:hydrolase activity"/>
    <property type="evidence" value="ECO:0007669"/>
    <property type="project" value="UniProtKB-UniRule"/>
</dbReference>
<dbReference type="InterPro" id="IPR002641">
    <property type="entry name" value="PNPLA_dom"/>
</dbReference>
<evidence type="ECO:0000256" key="2">
    <source>
        <dbReference type="ARBA" id="ARBA00022963"/>
    </source>
</evidence>
<gene>
    <name evidence="6" type="ORF">AUP43_14275</name>
</gene>
<dbReference type="SUPFAM" id="SSF52151">
    <property type="entry name" value="FabD/lysophospholipase-like"/>
    <property type="match status" value="1"/>
</dbReference>
<sequence length="344" mass="37603">MTGAGRPKPYRINLALQGGGAHGAVTWGVLDRLLEDERLEFDGISGASAGAMNGAIVAHGLAEHGFTPEGRQAARDGLRRFWTGIGDAARFSPLQPSPLDRLVSNGNLDFSPGFHAVDMLWRTLSPYQFNPMNLNPLRDLLAEMVDFKRLSGAGPLQFFVSVTNVMTGQLEVFAKEKVSIDVLLASACLPQLFRAVEIDGAAYWDGGYTGNPALFPLMNHCQSPDIVVVQVNPIHARRAPVTATEIGDRVNEISFNSSLLRELRTIAYLTKLIDAGHVDPKAGLVRAYVHMIHAEEDMQGLGVSSKFNAEPAFLEQLYRIGRKTADAWLHRNYRALGQRSTLGK</sequence>
<feature type="domain" description="PNPLA" evidence="5">
    <location>
        <begin position="14"/>
        <end position="218"/>
    </location>
</feature>
<dbReference type="OrthoDB" id="9807112at2"/>
<keyword evidence="7" id="KW-1185">Reference proteome</keyword>
<dbReference type="RefSeq" id="WP_067559947.1">
    <property type="nucleotide sequence ID" value="NZ_LPXN01000163.1"/>
</dbReference>
<protein>
    <recommendedName>
        <fullName evidence="5">PNPLA domain-containing protein</fullName>
    </recommendedName>
</protein>
<dbReference type="PANTHER" id="PTHR14226">
    <property type="entry name" value="NEUROPATHY TARGET ESTERASE/SWISS CHEESE D.MELANOGASTER"/>
    <property type="match status" value="1"/>
</dbReference>
<feature type="short sequence motif" description="GXGXXG" evidence="4">
    <location>
        <begin position="18"/>
        <end position="23"/>
    </location>
</feature>
<dbReference type="InterPro" id="IPR016035">
    <property type="entry name" value="Acyl_Trfase/lysoPLipase"/>
</dbReference>
<evidence type="ECO:0000256" key="3">
    <source>
        <dbReference type="ARBA" id="ARBA00023098"/>
    </source>
</evidence>
<feature type="short sequence motif" description="GXSXG" evidence="4">
    <location>
        <begin position="46"/>
        <end position="50"/>
    </location>
</feature>
<dbReference type="Proteomes" id="UP000076400">
    <property type="component" value="Unassembled WGS sequence"/>
</dbReference>
<reference evidence="6 7" key="1">
    <citation type="submission" date="2015-12" db="EMBL/GenBank/DDBJ databases">
        <title>Genome sequence of Oceanibaculum pacificum MCCC 1A02656.</title>
        <authorList>
            <person name="Lu L."/>
            <person name="Lai Q."/>
            <person name="Shao Z."/>
            <person name="Qian P."/>
        </authorList>
    </citation>
    <scope>NUCLEOTIDE SEQUENCE [LARGE SCALE GENOMIC DNA]</scope>
    <source>
        <strain evidence="6 7">MCCC 1A02656</strain>
    </source>
</reference>
<organism evidence="6 7">
    <name type="scientific">Oceanibaculum pacificum</name>
    <dbReference type="NCBI Taxonomy" id="580166"/>
    <lineage>
        <taxon>Bacteria</taxon>
        <taxon>Pseudomonadati</taxon>
        <taxon>Pseudomonadota</taxon>
        <taxon>Alphaproteobacteria</taxon>
        <taxon>Rhodospirillales</taxon>
        <taxon>Oceanibaculaceae</taxon>
        <taxon>Oceanibaculum</taxon>
    </lineage>
</organism>
<feature type="short sequence motif" description="DGA/G" evidence="4">
    <location>
        <begin position="205"/>
        <end position="207"/>
    </location>
</feature>
<dbReference type="Gene3D" id="3.40.1090.10">
    <property type="entry name" value="Cytosolic phospholipase A2 catalytic domain"/>
    <property type="match status" value="2"/>
</dbReference>
<evidence type="ECO:0000259" key="5">
    <source>
        <dbReference type="PROSITE" id="PS51635"/>
    </source>
</evidence>
<dbReference type="AlphaFoldDB" id="A0A154VGY2"/>
<keyword evidence="2 4" id="KW-0442">Lipid degradation</keyword>
<dbReference type="PANTHER" id="PTHR14226:SF78">
    <property type="entry name" value="SLR0060 PROTEIN"/>
    <property type="match status" value="1"/>
</dbReference>
<comment type="caution">
    <text evidence="6">The sequence shown here is derived from an EMBL/GenBank/DDBJ whole genome shotgun (WGS) entry which is preliminary data.</text>
</comment>
<accession>A0A154VGY2</accession>
<keyword evidence="3 4" id="KW-0443">Lipid metabolism</keyword>
<evidence type="ECO:0000256" key="1">
    <source>
        <dbReference type="ARBA" id="ARBA00022801"/>
    </source>
</evidence>
<dbReference type="EMBL" id="LPXN01000163">
    <property type="protein sequence ID" value="KZD00603.1"/>
    <property type="molecule type" value="Genomic_DNA"/>
</dbReference>
<name>A0A154VGY2_9PROT</name>
<keyword evidence="1 4" id="KW-0378">Hydrolase</keyword>
<proteinExistence type="predicted"/>
<dbReference type="STRING" id="580166.AUP43_14275"/>
<evidence type="ECO:0000256" key="4">
    <source>
        <dbReference type="PROSITE-ProRule" id="PRU01161"/>
    </source>
</evidence>